<accession>A0A1A9BAU7</accession>
<dbReference type="SUPFAM" id="SSF51445">
    <property type="entry name" value="(Trans)glycosidases"/>
    <property type="match status" value="1"/>
</dbReference>
<proteinExistence type="predicted"/>
<organism evidence="4 5">
    <name type="scientific">Micromonospora sediminicola</name>
    <dbReference type="NCBI Taxonomy" id="946078"/>
    <lineage>
        <taxon>Bacteria</taxon>
        <taxon>Bacillati</taxon>
        <taxon>Actinomycetota</taxon>
        <taxon>Actinomycetes</taxon>
        <taxon>Micromonosporales</taxon>
        <taxon>Micromonosporaceae</taxon>
        <taxon>Micromonospora</taxon>
    </lineage>
</organism>
<evidence type="ECO:0000256" key="2">
    <source>
        <dbReference type="SAM" id="SignalP"/>
    </source>
</evidence>
<dbReference type="Proteomes" id="UP000199558">
    <property type="component" value="Unassembled WGS sequence"/>
</dbReference>
<dbReference type="EMBL" id="FLRH01000003">
    <property type="protein sequence ID" value="SBT66017.1"/>
    <property type="molecule type" value="Genomic_DNA"/>
</dbReference>
<reference evidence="5" key="1">
    <citation type="submission" date="2016-06" db="EMBL/GenBank/DDBJ databases">
        <authorList>
            <person name="Varghese N."/>
            <person name="Submissions Spin"/>
        </authorList>
    </citation>
    <scope>NUCLEOTIDE SEQUENCE [LARGE SCALE GENOMIC DNA]</scope>
    <source>
        <strain evidence="5">DSM 45794</strain>
    </source>
</reference>
<evidence type="ECO:0000313" key="4">
    <source>
        <dbReference type="EMBL" id="SBT66017.1"/>
    </source>
</evidence>
<feature type="signal peptide" evidence="2">
    <location>
        <begin position="1"/>
        <end position="33"/>
    </location>
</feature>
<keyword evidence="5" id="KW-1185">Reference proteome</keyword>
<keyword evidence="4" id="KW-0449">Lipoprotein</keyword>
<dbReference type="InterPro" id="IPR017853">
    <property type="entry name" value="GH"/>
</dbReference>
<keyword evidence="1 2" id="KW-0732">Signal</keyword>
<evidence type="ECO:0000256" key="1">
    <source>
        <dbReference type="ARBA" id="ARBA00022729"/>
    </source>
</evidence>
<feature type="domain" description="Glycosyl hydrolase-like 10" evidence="3">
    <location>
        <begin position="373"/>
        <end position="625"/>
    </location>
</feature>
<dbReference type="PANTHER" id="PTHR43405">
    <property type="entry name" value="GLYCOSYL HYDROLASE DIGH"/>
    <property type="match status" value="1"/>
</dbReference>
<dbReference type="PANTHER" id="PTHR43405:SF1">
    <property type="entry name" value="GLYCOSYL HYDROLASE DIGH"/>
    <property type="match status" value="1"/>
</dbReference>
<sequence>MGRMPTPTPLRRATAGGAAGVVLLGLLTAPATAAPPAAPPAAESGAPTVVTADGATATIDAIDPSSRAAGVLALYTPDSGAETKTNAFGGEAVLRAAGGGAYDVISVCTALDSCPKPGNNAIPADGAVLSASPPEAGGVDDRRWLRDRLRAGERVQLRNLLIRRATTTVDATDPTATTNPAGVDPAKGECFPGCRGAEQLVVYTPAAGRERTGTNDFGYEITVRDGRVVARQGGDSAVPADGFVLSGHGSRGSWLEGNAPLGARVAVEGDTVTVDVDAESFLLGAERAVSAARQAGQAARASCLEFDPAAVDTALAEAAGLLGRARDAAAAEPERAAELARDAARRADVAGYRARESRPVEGRGLWVRPIETSPEQIRATVERISAAGFNMVFLETVWGGYTIYPSPVAERAGMPAQRPEMRGFDPLKVWIAEAHARGIELHAWTHTFFVGVESGGGPVLTAHPEWAAVEREDVGKTGPQPSRMEPGYYWMDAAIPAVRTHVLATFEEILRGYDVDGLHLDYIRYPVSLPYGADFSYSAYSRATFAAEHGVDPFTLNPESPQWPTWNAWREKQVTTFVDQVRTMQRRVAGDRKLSAAVFADPTDGLAKKFQNWGAWVDAGTLDFLTGMSFGTSADSVGHDTAVMRRRVGDVPLYTATYGPLRGSSPDLMLDQVRAVNDADSDGAALFAYNQLNARQQEALREGTFRTRATVPHADYRAAARAGTASLREALRQATACAPGATTAGVRLRLATAERLLADGLPDRSADAAARQLRRAATVAAGWGDGVPPELTRRTVRDLTMYARWAELA</sequence>
<dbReference type="Pfam" id="PF02638">
    <property type="entry name" value="GHL10"/>
    <property type="match status" value="1"/>
</dbReference>
<dbReference type="STRING" id="946078.GA0070622_3034"/>
<dbReference type="InterPro" id="IPR003790">
    <property type="entry name" value="GHL10"/>
</dbReference>
<evidence type="ECO:0000313" key="5">
    <source>
        <dbReference type="Proteomes" id="UP000199558"/>
    </source>
</evidence>
<feature type="chain" id="PRO_5008384132" evidence="2">
    <location>
        <begin position="34"/>
        <end position="809"/>
    </location>
</feature>
<protein>
    <submittedName>
        <fullName evidence="4">Uncharacterized lipoprotein YddW, UPF0748 family</fullName>
    </submittedName>
</protein>
<dbReference type="InterPro" id="IPR052177">
    <property type="entry name" value="Divisome_Glycosyl_Hydrolase"/>
</dbReference>
<dbReference type="Gene3D" id="3.20.20.80">
    <property type="entry name" value="Glycosidases"/>
    <property type="match status" value="1"/>
</dbReference>
<gene>
    <name evidence="4" type="ORF">GA0070622_3034</name>
</gene>
<evidence type="ECO:0000259" key="3">
    <source>
        <dbReference type="Pfam" id="PF02638"/>
    </source>
</evidence>
<dbReference type="AlphaFoldDB" id="A0A1A9BAU7"/>
<name>A0A1A9BAU7_9ACTN</name>